<keyword evidence="2" id="KW-1185">Reference proteome</keyword>
<name>A0A8T0GBF1_CERPU</name>
<reference evidence="1" key="1">
    <citation type="submission" date="2020-06" db="EMBL/GenBank/DDBJ databases">
        <title>WGS assembly of Ceratodon purpureus strain R40.</title>
        <authorList>
            <person name="Carey S.B."/>
            <person name="Jenkins J."/>
            <person name="Shu S."/>
            <person name="Lovell J.T."/>
            <person name="Sreedasyam A."/>
            <person name="Maumus F."/>
            <person name="Tiley G.P."/>
            <person name="Fernandez-Pozo N."/>
            <person name="Barry K."/>
            <person name="Chen C."/>
            <person name="Wang M."/>
            <person name="Lipzen A."/>
            <person name="Daum C."/>
            <person name="Saski C.A."/>
            <person name="Payton A.C."/>
            <person name="Mcbreen J.C."/>
            <person name="Conrad R.E."/>
            <person name="Kollar L.M."/>
            <person name="Olsson S."/>
            <person name="Huttunen S."/>
            <person name="Landis J.B."/>
            <person name="Wickett N.J."/>
            <person name="Johnson M.G."/>
            <person name="Rensing S.A."/>
            <person name="Grimwood J."/>
            <person name="Schmutz J."/>
            <person name="Mcdaniel S.F."/>
        </authorList>
    </citation>
    <scope>NUCLEOTIDE SEQUENCE</scope>
    <source>
        <strain evidence="1">R40</strain>
    </source>
</reference>
<dbReference type="AlphaFoldDB" id="A0A8T0GBF1"/>
<dbReference type="Proteomes" id="UP000822688">
    <property type="component" value="Chromosome 12"/>
</dbReference>
<protein>
    <submittedName>
        <fullName evidence="1">Uncharacterized protein</fullName>
    </submittedName>
</protein>
<proteinExistence type="predicted"/>
<dbReference type="EMBL" id="CM026433">
    <property type="protein sequence ID" value="KAG0555168.1"/>
    <property type="molecule type" value="Genomic_DNA"/>
</dbReference>
<comment type="caution">
    <text evidence="1">The sequence shown here is derived from an EMBL/GenBank/DDBJ whole genome shotgun (WGS) entry which is preliminary data.</text>
</comment>
<sequence length="139" mass="14759">MAPIPLPFNHTSVRLPYSRSILCHLVLQTSSTLCLTVSEISSVIASYVCINFRRRTKLGRGCFGASLGCSTCGTGSEILTAPRNLAGLVTLTLLNLEVAAIDSTPHLLVLSGIIHLLFPFAGIPSACGWFVVVPVCCLD</sequence>
<accession>A0A8T0GBF1</accession>
<evidence type="ECO:0000313" key="1">
    <source>
        <dbReference type="EMBL" id="KAG0555168.1"/>
    </source>
</evidence>
<organism evidence="1 2">
    <name type="scientific">Ceratodon purpureus</name>
    <name type="common">Fire moss</name>
    <name type="synonym">Dicranum purpureum</name>
    <dbReference type="NCBI Taxonomy" id="3225"/>
    <lineage>
        <taxon>Eukaryota</taxon>
        <taxon>Viridiplantae</taxon>
        <taxon>Streptophyta</taxon>
        <taxon>Embryophyta</taxon>
        <taxon>Bryophyta</taxon>
        <taxon>Bryophytina</taxon>
        <taxon>Bryopsida</taxon>
        <taxon>Dicranidae</taxon>
        <taxon>Pseudoditrichales</taxon>
        <taxon>Ditrichaceae</taxon>
        <taxon>Ceratodon</taxon>
    </lineage>
</organism>
<gene>
    <name evidence="1" type="ORF">KC19_12G149300</name>
</gene>
<evidence type="ECO:0000313" key="2">
    <source>
        <dbReference type="Proteomes" id="UP000822688"/>
    </source>
</evidence>